<dbReference type="GO" id="GO:0008967">
    <property type="term" value="F:phosphoglycolate phosphatase activity"/>
    <property type="evidence" value="ECO:0007669"/>
    <property type="project" value="TreeGrafter"/>
</dbReference>
<sequence length="240" mass="27493">MRIRAVLCDIDGVLLNSIPPALEIVKTILISQGVEWTEKREEEFRKIAGFRLTEYFTVLFPNQSFEQARASWRVIQQQIIPSTIPAFPYATRAIRSLKKLKLLVVLATNRQAASFPDHAGSHPPWLDLADAIQTLGKRSPKLHPRHLTTKWAKPNGKALHPAIQWLKMRGVPKHEIVFVGDSLADLIAAYENHLRFIGVLTGTIDTQERWILWAREYNISLATENIIPSIREFPEWIQHQ</sequence>
<dbReference type="Proteomes" id="UP000177629">
    <property type="component" value="Unassembled WGS sequence"/>
</dbReference>
<dbReference type="InterPro" id="IPR050155">
    <property type="entry name" value="HAD-like_hydrolase_sf"/>
</dbReference>
<evidence type="ECO:0000313" key="2">
    <source>
        <dbReference type="Proteomes" id="UP000177629"/>
    </source>
</evidence>
<dbReference type="InterPro" id="IPR036412">
    <property type="entry name" value="HAD-like_sf"/>
</dbReference>
<dbReference type="GO" id="GO:0006281">
    <property type="term" value="P:DNA repair"/>
    <property type="evidence" value="ECO:0007669"/>
    <property type="project" value="TreeGrafter"/>
</dbReference>
<name>A0A1G2PL64_9BACT</name>
<comment type="caution">
    <text evidence="1">The sequence shown here is derived from an EMBL/GenBank/DDBJ whole genome shotgun (WGS) entry which is preliminary data.</text>
</comment>
<dbReference type="SFLD" id="SFLDG01129">
    <property type="entry name" value="C1.5:_HAD__Beta-PGM__Phosphata"/>
    <property type="match status" value="1"/>
</dbReference>
<evidence type="ECO:0000313" key="1">
    <source>
        <dbReference type="EMBL" id="OHA49056.1"/>
    </source>
</evidence>
<dbReference type="SUPFAM" id="SSF56784">
    <property type="entry name" value="HAD-like"/>
    <property type="match status" value="1"/>
</dbReference>
<dbReference type="Pfam" id="PF00702">
    <property type="entry name" value="Hydrolase"/>
    <property type="match status" value="1"/>
</dbReference>
<dbReference type="Gene3D" id="3.40.50.1000">
    <property type="entry name" value="HAD superfamily/HAD-like"/>
    <property type="match status" value="1"/>
</dbReference>
<dbReference type="InterPro" id="IPR023198">
    <property type="entry name" value="PGP-like_dom2"/>
</dbReference>
<evidence type="ECO:0008006" key="3">
    <source>
        <dbReference type="Google" id="ProtNLM"/>
    </source>
</evidence>
<organism evidence="1 2">
    <name type="scientific">Candidatus Terrybacteria bacterium RIFCSPHIGHO2_01_FULL_48_17</name>
    <dbReference type="NCBI Taxonomy" id="1802362"/>
    <lineage>
        <taxon>Bacteria</taxon>
        <taxon>Candidatus Terryibacteriota</taxon>
    </lineage>
</organism>
<proteinExistence type="predicted"/>
<dbReference type="InterPro" id="IPR023214">
    <property type="entry name" value="HAD_sf"/>
</dbReference>
<dbReference type="Gene3D" id="1.10.150.240">
    <property type="entry name" value="Putative phosphatase, domain 2"/>
    <property type="match status" value="1"/>
</dbReference>
<dbReference type="EMBL" id="MHSS01000001">
    <property type="protein sequence ID" value="OHA49056.1"/>
    <property type="molecule type" value="Genomic_DNA"/>
</dbReference>
<dbReference type="STRING" id="1802362.A2806_01800"/>
<reference evidence="1 2" key="1">
    <citation type="journal article" date="2016" name="Nat. Commun.">
        <title>Thousands of microbial genomes shed light on interconnected biogeochemical processes in an aquifer system.</title>
        <authorList>
            <person name="Anantharaman K."/>
            <person name="Brown C.T."/>
            <person name="Hug L.A."/>
            <person name="Sharon I."/>
            <person name="Castelle C.J."/>
            <person name="Probst A.J."/>
            <person name="Thomas B.C."/>
            <person name="Singh A."/>
            <person name="Wilkins M.J."/>
            <person name="Karaoz U."/>
            <person name="Brodie E.L."/>
            <person name="Williams K.H."/>
            <person name="Hubbard S.S."/>
            <person name="Banfield J.F."/>
        </authorList>
    </citation>
    <scope>NUCLEOTIDE SEQUENCE [LARGE SCALE GENOMIC DNA]</scope>
</reference>
<dbReference type="PANTHER" id="PTHR43434:SF1">
    <property type="entry name" value="PHOSPHOGLYCOLATE PHOSPHATASE"/>
    <property type="match status" value="1"/>
</dbReference>
<accession>A0A1G2PL64</accession>
<protein>
    <recommendedName>
        <fullName evidence="3">HAD family hydrolase</fullName>
    </recommendedName>
</protein>
<dbReference type="SFLD" id="SFLDS00003">
    <property type="entry name" value="Haloacid_Dehalogenase"/>
    <property type="match status" value="1"/>
</dbReference>
<dbReference type="AlphaFoldDB" id="A0A1G2PL64"/>
<gene>
    <name evidence="1" type="ORF">A2806_01800</name>
</gene>
<dbReference type="CDD" id="cd01427">
    <property type="entry name" value="HAD_like"/>
    <property type="match status" value="1"/>
</dbReference>
<dbReference type="PANTHER" id="PTHR43434">
    <property type="entry name" value="PHOSPHOGLYCOLATE PHOSPHATASE"/>
    <property type="match status" value="1"/>
</dbReference>